<sequence length="297" mass="31274">MPKAPGFKPCGSRSKPMPTGNPHDSCLKRLGESHQADKCRICKGFCPWTKKEWDFRLKQLLMEAALSPQPPVVCQDPAPSTLVHSAPAAAVGAAPRLESERDPQHRRTPAPQPTSSARCCSHSPGQKQHQKPEKGGPPPQRPASLEPPVQMCPTGERLGAQPTVCATLTPALRGEPLSPVPLDSLTHSVVEVQLPSTPDAFCCRKGSYCHDGIGIPSASCQGTASCMCGTVPGQAVPKSTRWHCRLSHGTDPVLSTVPDATCSPDSALTPGADLLHCADHTCGAGPTPGNNLPADLR</sequence>
<reference evidence="3" key="1">
    <citation type="journal article" date="2013" name="Nat. Genet.">
        <title>The draft genomes of soft-shell turtle and green sea turtle yield insights into the development and evolution of the turtle-specific body plan.</title>
        <authorList>
            <person name="Wang Z."/>
            <person name="Pascual-Anaya J."/>
            <person name="Zadissa A."/>
            <person name="Li W."/>
            <person name="Niimura Y."/>
            <person name="Huang Z."/>
            <person name="Li C."/>
            <person name="White S."/>
            <person name="Xiong Z."/>
            <person name="Fang D."/>
            <person name="Wang B."/>
            <person name="Ming Y."/>
            <person name="Chen Y."/>
            <person name="Zheng Y."/>
            <person name="Kuraku S."/>
            <person name="Pignatelli M."/>
            <person name="Herrero J."/>
            <person name="Beal K."/>
            <person name="Nozawa M."/>
            <person name="Li Q."/>
            <person name="Wang J."/>
            <person name="Zhang H."/>
            <person name="Yu L."/>
            <person name="Shigenobu S."/>
            <person name="Wang J."/>
            <person name="Liu J."/>
            <person name="Flicek P."/>
            <person name="Searle S."/>
            <person name="Wang J."/>
            <person name="Kuratani S."/>
            <person name="Yin Y."/>
            <person name="Aken B."/>
            <person name="Zhang G."/>
            <person name="Irie N."/>
        </authorList>
    </citation>
    <scope>NUCLEOTIDE SEQUENCE [LARGE SCALE GENOMIC DNA]</scope>
</reference>
<feature type="region of interest" description="Disordered" evidence="1">
    <location>
        <begin position="1"/>
        <end position="28"/>
    </location>
</feature>
<protein>
    <submittedName>
        <fullName evidence="2">Uncharacterized protein</fullName>
    </submittedName>
</protein>
<evidence type="ECO:0000256" key="1">
    <source>
        <dbReference type="SAM" id="MobiDB-lite"/>
    </source>
</evidence>
<evidence type="ECO:0000313" key="2">
    <source>
        <dbReference type="EMBL" id="EMP27752.1"/>
    </source>
</evidence>
<name>M7BHN5_CHEMY</name>
<accession>M7BHN5</accession>
<feature type="compositionally biased region" description="Polar residues" evidence="1">
    <location>
        <begin position="113"/>
        <end position="127"/>
    </location>
</feature>
<organism evidence="2 3">
    <name type="scientific">Chelonia mydas</name>
    <name type="common">Green sea-turtle</name>
    <name type="synonym">Chelonia agassizi</name>
    <dbReference type="NCBI Taxonomy" id="8469"/>
    <lineage>
        <taxon>Eukaryota</taxon>
        <taxon>Metazoa</taxon>
        <taxon>Chordata</taxon>
        <taxon>Craniata</taxon>
        <taxon>Vertebrata</taxon>
        <taxon>Euteleostomi</taxon>
        <taxon>Archelosauria</taxon>
        <taxon>Testudinata</taxon>
        <taxon>Testudines</taxon>
        <taxon>Cryptodira</taxon>
        <taxon>Durocryptodira</taxon>
        <taxon>Americhelydia</taxon>
        <taxon>Chelonioidea</taxon>
        <taxon>Cheloniidae</taxon>
        <taxon>Chelonia</taxon>
    </lineage>
</organism>
<gene>
    <name evidence="2" type="ORF">UY3_15144</name>
</gene>
<evidence type="ECO:0000313" key="3">
    <source>
        <dbReference type="Proteomes" id="UP000031443"/>
    </source>
</evidence>
<proteinExistence type="predicted"/>
<keyword evidence="3" id="KW-1185">Reference proteome</keyword>
<dbReference type="EMBL" id="KB567559">
    <property type="protein sequence ID" value="EMP27752.1"/>
    <property type="molecule type" value="Genomic_DNA"/>
</dbReference>
<dbReference type="AlphaFoldDB" id="M7BHN5"/>
<dbReference type="Proteomes" id="UP000031443">
    <property type="component" value="Unassembled WGS sequence"/>
</dbReference>
<feature type="region of interest" description="Disordered" evidence="1">
    <location>
        <begin position="89"/>
        <end position="151"/>
    </location>
</feature>